<reference evidence="4" key="1">
    <citation type="journal article" date="2019" name="Int. J. Syst. Evol. Microbiol.">
        <title>The Global Catalogue of Microorganisms (GCM) 10K type strain sequencing project: providing services to taxonomists for standard genome sequencing and annotation.</title>
        <authorList>
            <consortium name="The Broad Institute Genomics Platform"/>
            <consortium name="The Broad Institute Genome Sequencing Center for Infectious Disease"/>
            <person name="Wu L."/>
            <person name="Ma J."/>
        </authorList>
    </citation>
    <scope>NUCLEOTIDE SEQUENCE [LARGE SCALE GENOMIC DNA]</scope>
    <source>
        <strain evidence="4">CGMCC 1.3240</strain>
    </source>
</reference>
<protein>
    <submittedName>
        <fullName evidence="3">Uncharacterized protein</fullName>
    </submittedName>
</protein>
<dbReference type="EMBL" id="JBHSOW010000115">
    <property type="protein sequence ID" value="MFC5653094.1"/>
    <property type="molecule type" value="Genomic_DNA"/>
</dbReference>
<feature type="chain" id="PRO_5047264933" evidence="2">
    <location>
        <begin position="28"/>
        <end position="845"/>
    </location>
</feature>
<gene>
    <name evidence="3" type="ORF">ACFPYJ_29090</name>
</gene>
<dbReference type="RefSeq" id="WP_379191749.1">
    <property type="nucleotide sequence ID" value="NZ_JBHSOW010000115.1"/>
</dbReference>
<feature type="region of interest" description="Disordered" evidence="1">
    <location>
        <begin position="662"/>
        <end position="684"/>
    </location>
</feature>
<evidence type="ECO:0000256" key="2">
    <source>
        <dbReference type="SAM" id="SignalP"/>
    </source>
</evidence>
<comment type="caution">
    <text evidence="3">The sequence shown here is derived from an EMBL/GenBank/DDBJ whole genome shotgun (WGS) entry which is preliminary data.</text>
</comment>
<evidence type="ECO:0000313" key="3">
    <source>
        <dbReference type="EMBL" id="MFC5653094.1"/>
    </source>
</evidence>
<name>A0ABW0W7N9_9BACL</name>
<feature type="signal peptide" evidence="2">
    <location>
        <begin position="1"/>
        <end position="27"/>
    </location>
</feature>
<keyword evidence="4" id="KW-1185">Reference proteome</keyword>
<organism evidence="3 4">
    <name type="scientific">Paenibacillus solisilvae</name>
    <dbReference type="NCBI Taxonomy" id="2486751"/>
    <lineage>
        <taxon>Bacteria</taxon>
        <taxon>Bacillati</taxon>
        <taxon>Bacillota</taxon>
        <taxon>Bacilli</taxon>
        <taxon>Bacillales</taxon>
        <taxon>Paenibacillaceae</taxon>
        <taxon>Paenibacillus</taxon>
    </lineage>
</organism>
<dbReference type="Proteomes" id="UP001596047">
    <property type="component" value="Unassembled WGS sequence"/>
</dbReference>
<sequence length="845" mass="91937">MKQKWIKYGVVTLAASSLLLQNGLLPAAPVAAAAAPVSISNQIVKLSASSYLNIREAHFLMQEKGKVLAFSVAITNNGSSEINLIDYWLRVKTKSGKTFKTTLTEGDKTKTTVAPKTTQYITYYTVVDNQTTINDLSFEVVKWDFSQANYERRLGVIKYPANTTDRIAAFQGSVMLYNSNKIKGAIKQSFITKDANSAYLTINFLLENVGQQAVDLSKMNFFVQTDSFSVYNVDASGLDQVSIQPKERKIVTLHATVPLVVAGKPLSFVVALNDEASKVTLPSGVFNLPSVKPAAAVEFGQKRAVYMDGTPINTQVGTVLLTQGTDKNQVEFNFTLNNIGTTSIANPSLDYFLMTPSGISYPLTYTKEENSTLLPNIEKVISLTGDIPTTVKPETGQLVVKTTATDKAKSYIIGNYKMQKSTPQVGGLNSAFKYNDYSVKLVSIQRSPIEDNDMLVANLAITNQTQITKQVPALGGYFLVNGVKVGTEQKIVGLDDAVTIAPGASYNAIVYAQIPYTTAIDTITFVSTETIQDKAGKTLYQFSGQKLSDIPTKSTDASYDIMSIGKRSSIKIARTAIFTGDSKDTFYAELEAINNENRAALVAKLGAYIVDKNGIVVPVQFAEIKDKLSPTGKALVSAWAPVSKQFDKTAYQLIVGQALSNSTGGSTGTSTGETPSDGGGTTDTSSILVNPVSYSLNNQNTVPTKSDFTDIQFAGFNLTLHHIIASLNVSGQFSVEGLKMAMDYSLAKDTQYELITGDHKLMFEFVNKDNRQVTYTKQFGLLTAGTNEELLKEGESAPLEFTIADTAIQSKINQYQNYTLNIYDVFQNSKLLVASRDLQWFSVSN</sequence>
<accession>A0ABW0W7N9</accession>
<keyword evidence="2" id="KW-0732">Signal</keyword>
<proteinExistence type="predicted"/>
<evidence type="ECO:0000313" key="4">
    <source>
        <dbReference type="Proteomes" id="UP001596047"/>
    </source>
</evidence>
<evidence type="ECO:0000256" key="1">
    <source>
        <dbReference type="SAM" id="MobiDB-lite"/>
    </source>
</evidence>